<evidence type="ECO:0000256" key="2">
    <source>
        <dbReference type="PROSITE-ProRule" id="PRU00339"/>
    </source>
</evidence>
<keyword evidence="1" id="KW-0131">Cell cycle</keyword>
<feature type="region of interest" description="Disordered" evidence="3">
    <location>
        <begin position="105"/>
        <end position="181"/>
    </location>
</feature>
<organism evidence="4 5">
    <name type="scientific">Hoeflea marina</name>
    <dbReference type="NCBI Taxonomy" id="274592"/>
    <lineage>
        <taxon>Bacteria</taxon>
        <taxon>Pseudomonadati</taxon>
        <taxon>Pseudomonadota</taxon>
        <taxon>Alphaproteobacteria</taxon>
        <taxon>Hyphomicrobiales</taxon>
        <taxon>Rhizobiaceae</taxon>
        <taxon>Hoeflea</taxon>
    </lineage>
</organism>
<dbReference type="Pfam" id="PF13432">
    <property type="entry name" value="TPR_16"/>
    <property type="match status" value="1"/>
</dbReference>
<dbReference type="EMBL" id="QGTR01000010">
    <property type="protein sequence ID" value="PWV95505.1"/>
    <property type="molecule type" value="Genomic_DNA"/>
</dbReference>
<evidence type="ECO:0000256" key="1">
    <source>
        <dbReference type="HAMAP-Rule" id="MF_02066"/>
    </source>
</evidence>
<dbReference type="Proteomes" id="UP000246352">
    <property type="component" value="Unassembled WGS sequence"/>
</dbReference>
<dbReference type="GO" id="GO:0030288">
    <property type="term" value="C:outer membrane-bounded periplasmic space"/>
    <property type="evidence" value="ECO:0007669"/>
    <property type="project" value="UniProtKB-UniRule"/>
</dbReference>
<dbReference type="Pfam" id="PF13174">
    <property type="entry name" value="TPR_6"/>
    <property type="match status" value="1"/>
</dbReference>
<comment type="subcellular location">
    <subcellularLocation>
        <location evidence="1">Periplasm</location>
    </subcellularLocation>
</comment>
<dbReference type="AlphaFoldDB" id="A0A317PEQ0"/>
<keyword evidence="2" id="KW-0802">TPR repeat</keyword>
<evidence type="ECO:0000313" key="4">
    <source>
        <dbReference type="EMBL" id="PWV95505.1"/>
    </source>
</evidence>
<dbReference type="InterPro" id="IPR014162">
    <property type="entry name" value="CpoB_C"/>
</dbReference>
<dbReference type="GO" id="GO:0043093">
    <property type="term" value="P:FtsZ-dependent cytokinesis"/>
    <property type="evidence" value="ECO:0007669"/>
    <property type="project" value="UniProtKB-UniRule"/>
</dbReference>
<dbReference type="PROSITE" id="PS50005">
    <property type="entry name" value="TPR"/>
    <property type="match status" value="1"/>
</dbReference>
<reference evidence="4 5" key="1">
    <citation type="submission" date="2018-05" db="EMBL/GenBank/DDBJ databases">
        <title>Genomic Encyclopedia of Type Strains, Phase IV (KMG-IV): sequencing the most valuable type-strain genomes for metagenomic binning, comparative biology and taxonomic classification.</title>
        <authorList>
            <person name="Goeker M."/>
        </authorList>
    </citation>
    <scope>NUCLEOTIDE SEQUENCE [LARGE SCALE GENOMIC DNA]</scope>
    <source>
        <strain evidence="4 5">DSM 16791</strain>
    </source>
</reference>
<feature type="compositionally biased region" description="Polar residues" evidence="3">
    <location>
        <begin position="170"/>
        <end position="180"/>
    </location>
</feature>
<dbReference type="Gene3D" id="1.25.40.10">
    <property type="entry name" value="Tetratricopeptide repeat domain"/>
    <property type="match status" value="1"/>
</dbReference>
<dbReference type="InterPro" id="IPR019734">
    <property type="entry name" value="TPR_rpt"/>
</dbReference>
<dbReference type="RefSeq" id="WP_110034514.1">
    <property type="nucleotide sequence ID" value="NZ_QGTR01000010.1"/>
</dbReference>
<keyword evidence="1" id="KW-0574">Periplasm</keyword>
<dbReference type="SUPFAM" id="SSF48452">
    <property type="entry name" value="TPR-like"/>
    <property type="match status" value="1"/>
</dbReference>
<dbReference type="InterPro" id="IPR011990">
    <property type="entry name" value="TPR-like_helical_dom_sf"/>
</dbReference>
<sequence length="307" mass="32561" precursor="true">MHHLRSLFIAVAVVALAAPASAGGIFSVLSPQRALPPAAVGQSGATVQNVQVSGDDVFRIGQLEEQVRGLNGRIEELGFQLLQMQEQMRQMQEDNEFRFQQLEGGGTAKRSDAGPAVTEPATKQADSSALPGVEDTATASTNPGAGAPPKDIGQIIFDDSGNLVAPSGTAPATGSQTASLGSPEELYQTGYNHVLAGDYPLAEQVFQDYLAAYPEGPQASDAMFWMGEAQFSQARFNEAAKTFLDAHKLFPKADKGPETLLKLGMSLAALNNRDTACATYREVLVSYPGSSKVIRDKVAREQKLSSC</sequence>
<feature type="chain" id="PRO_5016470327" description="Cell division coordinator CpoB" evidence="1">
    <location>
        <begin position="23"/>
        <end position="307"/>
    </location>
</feature>
<feature type="repeat" description="TPR" evidence="2">
    <location>
        <begin position="220"/>
        <end position="253"/>
    </location>
</feature>
<evidence type="ECO:0000256" key="3">
    <source>
        <dbReference type="SAM" id="MobiDB-lite"/>
    </source>
</evidence>
<accession>A0A317PEQ0</accession>
<keyword evidence="1" id="KW-0732">Signal</keyword>
<dbReference type="NCBIfam" id="TIGR02795">
    <property type="entry name" value="tol_pal_ybgF"/>
    <property type="match status" value="1"/>
</dbReference>
<proteinExistence type="inferred from homology"/>
<gene>
    <name evidence="1" type="primary">cpoB</name>
    <name evidence="4" type="ORF">DFR52_11033</name>
</gene>
<comment type="similarity">
    <text evidence="1">Belongs to the CpoB family.</text>
</comment>
<comment type="function">
    <text evidence="1">Mediates coordination of peptidoglycan synthesis and outer membrane constriction during cell division.</text>
</comment>
<protein>
    <recommendedName>
        <fullName evidence="1">Cell division coordinator CpoB</fullName>
    </recommendedName>
</protein>
<comment type="caution">
    <text evidence="4">The sequence shown here is derived from an EMBL/GenBank/DDBJ whole genome shotgun (WGS) entry which is preliminary data.</text>
</comment>
<dbReference type="HAMAP" id="MF_02066">
    <property type="entry name" value="CpoB"/>
    <property type="match status" value="1"/>
</dbReference>
<dbReference type="InterPro" id="IPR034706">
    <property type="entry name" value="CpoB"/>
</dbReference>
<keyword evidence="1" id="KW-0132">Cell division</keyword>
<name>A0A317PEQ0_9HYPH</name>
<feature type="signal peptide" evidence="1">
    <location>
        <begin position="1"/>
        <end position="22"/>
    </location>
</feature>
<dbReference type="OrthoDB" id="7185608at2"/>
<keyword evidence="5" id="KW-1185">Reference proteome</keyword>
<evidence type="ECO:0000313" key="5">
    <source>
        <dbReference type="Proteomes" id="UP000246352"/>
    </source>
</evidence>